<keyword evidence="8" id="KW-0732">Signal</keyword>
<proteinExistence type="predicted"/>
<evidence type="ECO:0000313" key="10">
    <source>
        <dbReference type="Proteomes" id="UP001465755"/>
    </source>
</evidence>
<evidence type="ECO:0000256" key="2">
    <source>
        <dbReference type="ARBA" id="ARBA00011601"/>
    </source>
</evidence>
<organism evidence="9 10">
    <name type="scientific">Symbiochloris irregularis</name>
    <dbReference type="NCBI Taxonomy" id="706552"/>
    <lineage>
        <taxon>Eukaryota</taxon>
        <taxon>Viridiplantae</taxon>
        <taxon>Chlorophyta</taxon>
        <taxon>core chlorophytes</taxon>
        <taxon>Trebouxiophyceae</taxon>
        <taxon>Trebouxiales</taxon>
        <taxon>Trebouxiaceae</taxon>
        <taxon>Symbiochloris</taxon>
    </lineage>
</organism>
<keyword evidence="4" id="KW-0068">Autocatalytic cleavage</keyword>
<keyword evidence="10" id="KW-1185">Reference proteome</keyword>
<feature type="binding site" evidence="6">
    <location>
        <begin position="233"/>
        <end position="236"/>
    </location>
    <ligand>
        <name>substrate</name>
    </ligand>
</feature>
<feature type="signal peptide" evidence="8">
    <location>
        <begin position="1"/>
        <end position="23"/>
    </location>
</feature>
<dbReference type="Proteomes" id="UP001465755">
    <property type="component" value="Unassembled WGS sequence"/>
</dbReference>
<evidence type="ECO:0000256" key="8">
    <source>
        <dbReference type="SAM" id="SignalP"/>
    </source>
</evidence>
<dbReference type="InterPro" id="IPR029055">
    <property type="entry name" value="Ntn_hydrolases_N"/>
</dbReference>
<dbReference type="PANTHER" id="PTHR10188:SF6">
    <property type="entry name" value="N(4)-(BETA-N-ACETYLGLUCOSAMINYL)-L-ASPARAGINASE"/>
    <property type="match status" value="1"/>
</dbReference>
<dbReference type="GO" id="GO:0003948">
    <property type="term" value="F:N4-(beta-N-acetylglucosaminyl)-L-asparaginase activity"/>
    <property type="evidence" value="ECO:0007669"/>
    <property type="project" value="TreeGrafter"/>
</dbReference>
<evidence type="ECO:0000256" key="6">
    <source>
        <dbReference type="PIRSR" id="PIRSR600246-2"/>
    </source>
</evidence>
<feature type="active site" description="Nucleophile" evidence="5">
    <location>
        <position position="205"/>
    </location>
</feature>
<dbReference type="Gene3D" id="3.60.20.30">
    <property type="entry name" value="(Glycosyl)asparaginase"/>
    <property type="match status" value="1"/>
</dbReference>
<evidence type="ECO:0000256" key="5">
    <source>
        <dbReference type="PIRSR" id="PIRSR600246-1"/>
    </source>
</evidence>
<dbReference type="EC" id="3.4.19.5" evidence="3"/>
<name>A0AAW1PDR2_9CHLO</name>
<sequence length="347" mass="36603">MRSRAALISLLCYLLVCQQRTAAHSLPIVVNTWPFTNATRNAWERLQAGGSSLDAVQEGCTCELEQCDFTVGYGGSPDELGKTTLDALIMDGSTMRAGAVANLQKVKKAISTARLVLEHTTHTLLSGQQADAFAAEMGEELSDLSTPGSTTQHQTWLNASCQPNFRRGVVPDPTTACGPYHLDQADPRGDTLCQASTIDEHNHDTISMVVVDETGKVAAGSSSNGATHKVPGRVGDAAVPGGGAYASPDGGCASTGDGDTHLRFQPCLLVVEAMRGGASPLDAAQSVVKRMAHWFPQYVGALVAVNARGQHAAAAFGWQFQYAVRAAQQADVKIIDVEPLTLAQQES</sequence>
<accession>A0AAW1PDR2</accession>
<dbReference type="SUPFAM" id="SSF56235">
    <property type="entry name" value="N-terminal nucleophile aminohydrolases (Ntn hydrolases)"/>
    <property type="match status" value="1"/>
</dbReference>
<dbReference type="EMBL" id="JALJOQ010000029">
    <property type="protein sequence ID" value="KAK9807970.1"/>
    <property type="molecule type" value="Genomic_DNA"/>
</dbReference>
<evidence type="ECO:0000256" key="7">
    <source>
        <dbReference type="PIRSR" id="PIRSR600246-3"/>
    </source>
</evidence>
<dbReference type="GO" id="GO:0005737">
    <property type="term" value="C:cytoplasm"/>
    <property type="evidence" value="ECO:0007669"/>
    <property type="project" value="TreeGrafter"/>
</dbReference>
<evidence type="ECO:0000256" key="3">
    <source>
        <dbReference type="ARBA" id="ARBA00012879"/>
    </source>
</evidence>
<gene>
    <name evidence="9" type="ORF">WJX73_008598</name>
</gene>
<dbReference type="GO" id="GO:0008798">
    <property type="term" value="F:beta-aspartyl-peptidase activity"/>
    <property type="evidence" value="ECO:0007669"/>
    <property type="project" value="UniProtKB-EC"/>
</dbReference>
<dbReference type="Pfam" id="PF01112">
    <property type="entry name" value="Asparaginase_2"/>
    <property type="match status" value="1"/>
</dbReference>
<protein>
    <recommendedName>
        <fullName evidence="3">beta-aspartyl-peptidase</fullName>
        <ecNumber evidence="3">3.4.19.5</ecNumber>
    </recommendedName>
</protein>
<comment type="subunit">
    <text evidence="2">Heterotetramer of two alpha and two beta chains arranged as a dimer of alpha/beta heterodimers.</text>
</comment>
<evidence type="ECO:0000256" key="4">
    <source>
        <dbReference type="ARBA" id="ARBA00022813"/>
    </source>
</evidence>
<evidence type="ECO:0000256" key="1">
    <source>
        <dbReference type="ARBA" id="ARBA00000306"/>
    </source>
</evidence>
<comment type="catalytic activity">
    <reaction evidence="1">
        <text>Cleavage of a beta-linked Asp residue from the N-terminus of a polypeptide.</text>
        <dbReference type="EC" id="3.4.19.5"/>
    </reaction>
</comment>
<feature type="binding site" evidence="6">
    <location>
        <begin position="255"/>
        <end position="258"/>
    </location>
    <ligand>
        <name>substrate</name>
    </ligand>
</feature>
<feature type="chain" id="PRO_5043968375" description="beta-aspartyl-peptidase" evidence="8">
    <location>
        <begin position="24"/>
        <end position="347"/>
    </location>
</feature>
<feature type="site" description="Cleavage; by autolysis" evidence="7">
    <location>
        <begin position="204"/>
        <end position="205"/>
    </location>
</feature>
<dbReference type="AlphaFoldDB" id="A0AAW1PDR2"/>
<dbReference type="PANTHER" id="PTHR10188">
    <property type="entry name" value="L-ASPARAGINASE"/>
    <property type="match status" value="1"/>
</dbReference>
<reference evidence="9 10" key="1">
    <citation type="journal article" date="2024" name="Nat. Commun.">
        <title>Phylogenomics reveals the evolutionary origins of lichenization in chlorophyte algae.</title>
        <authorList>
            <person name="Puginier C."/>
            <person name="Libourel C."/>
            <person name="Otte J."/>
            <person name="Skaloud P."/>
            <person name="Haon M."/>
            <person name="Grisel S."/>
            <person name="Petersen M."/>
            <person name="Berrin J.G."/>
            <person name="Delaux P.M."/>
            <person name="Dal Grande F."/>
            <person name="Keller J."/>
        </authorList>
    </citation>
    <scope>NUCLEOTIDE SEQUENCE [LARGE SCALE GENOMIC DNA]</scope>
    <source>
        <strain evidence="9 10">SAG 2036</strain>
    </source>
</reference>
<dbReference type="CDD" id="cd04513">
    <property type="entry name" value="Glycosylasparaginase"/>
    <property type="match status" value="1"/>
</dbReference>
<dbReference type="InterPro" id="IPR000246">
    <property type="entry name" value="Peptidase_T2"/>
</dbReference>
<evidence type="ECO:0000313" key="9">
    <source>
        <dbReference type="EMBL" id="KAK9807970.1"/>
    </source>
</evidence>
<comment type="caution">
    <text evidence="9">The sequence shown here is derived from an EMBL/GenBank/DDBJ whole genome shotgun (WGS) entry which is preliminary data.</text>
</comment>